<evidence type="ECO:0000313" key="2">
    <source>
        <dbReference type="Proteomes" id="UP001239111"/>
    </source>
</evidence>
<protein>
    <submittedName>
        <fullName evidence="1">Uncharacterized protein</fullName>
    </submittedName>
</protein>
<evidence type="ECO:0000313" key="1">
    <source>
        <dbReference type="EMBL" id="KAJ8671130.1"/>
    </source>
</evidence>
<reference evidence="1" key="1">
    <citation type="submission" date="2023-04" db="EMBL/GenBank/DDBJ databases">
        <title>A chromosome-level genome assembly of the parasitoid wasp Eretmocerus hayati.</title>
        <authorList>
            <person name="Zhong Y."/>
            <person name="Liu S."/>
            <person name="Liu Y."/>
        </authorList>
    </citation>
    <scope>NUCLEOTIDE SEQUENCE</scope>
    <source>
        <strain evidence="1">ZJU_SS_LIU_2023</strain>
    </source>
</reference>
<accession>A0ACC2NNL4</accession>
<keyword evidence="2" id="KW-1185">Reference proteome</keyword>
<sequence length="670" mass="78081">MSSQKRVRKYRYKRRIINAIRTRESEEILSTDNSEHETDEESLHALNENFVVENDMPIQLPENVSDSRENDTGDHQISFDGSYNSSSSSDSESLEDHTSIRQWSLEHRIAGVHVDALLKILNERPLFKVPNSHKTLLGYNRAKYTIKDMMGTDSTLGEFTYSGIKRGLRACVDPLLHTEDILLLDFHIDGMKLKKSSTRRLWVILAKVYLTDEPNTYKPFPVSLFYGNGKPQNLEDYLDEFVRDLNNILITGVKIKSRRFMIRIRCFICDIPARAFVKKIKGHSSFDGCERCNIHAHTHHGTVTYLEKSYREGRWVYIVQETKRNNSDFVSFNDPNHHIGVTPLLTVEPKIDFIYQFVLDSMHSLYLGVMLRILDFLMEGDLRVRLYIAQKKELDRRTELIKSDIPAEFQRKLRPYLNYSQYKALDLKFLALYLGPIIFKEILSDDKYHHFLLFHVACRLLSGKKFLGHITIARSYLKKFVEDSITIYDPSFVTLVVHYLIHLPDDVERWKCNLNDMSAFPYENELGKMKHIFRSPHRTLAQYCRVNYAEHKILDKIATAQKKFKILIVNKKHEDHSSILLNNGSIVKIERICVVGKELKLQVLDLNKRKDVYQSLCDSSFLNISEVESCNVNARLRCVTLDAIQTKMIRFSLNFAPDTEMRTFVVPLLH</sequence>
<name>A0ACC2NNL4_9HYME</name>
<comment type="caution">
    <text evidence="1">The sequence shown here is derived from an EMBL/GenBank/DDBJ whole genome shotgun (WGS) entry which is preliminary data.</text>
</comment>
<dbReference type="Proteomes" id="UP001239111">
    <property type="component" value="Chromosome 3"/>
</dbReference>
<proteinExistence type="predicted"/>
<gene>
    <name evidence="1" type="ORF">QAD02_002389</name>
</gene>
<organism evidence="1 2">
    <name type="scientific">Eretmocerus hayati</name>
    <dbReference type="NCBI Taxonomy" id="131215"/>
    <lineage>
        <taxon>Eukaryota</taxon>
        <taxon>Metazoa</taxon>
        <taxon>Ecdysozoa</taxon>
        <taxon>Arthropoda</taxon>
        <taxon>Hexapoda</taxon>
        <taxon>Insecta</taxon>
        <taxon>Pterygota</taxon>
        <taxon>Neoptera</taxon>
        <taxon>Endopterygota</taxon>
        <taxon>Hymenoptera</taxon>
        <taxon>Apocrita</taxon>
        <taxon>Proctotrupomorpha</taxon>
        <taxon>Chalcidoidea</taxon>
        <taxon>Aphelinidae</taxon>
        <taxon>Aphelininae</taxon>
        <taxon>Eretmocerus</taxon>
    </lineage>
</organism>
<dbReference type="EMBL" id="CM056743">
    <property type="protein sequence ID" value="KAJ8671130.1"/>
    <property type="molecule type" value="Genomic_DNA"/>
</dbReference>